<gene>
    <name evidence="5" type="ORF">GC106_84010</name>
</gene>
<dbReference type="RefSeq" id="WP_173142310.1">
    <property type="nucleotide sequence ID" value="NZ_CBCSGW010000045.1"/>
</dbReference>
<evidence type="ECO:0000256" key="1">
    <source>
        <dbReference type="ARBA" id="ARBA00010088"/>
    </source>
</evidence>
<dbReference type="Pfam" id="PF08386">
    <property type="entry name" value="Abhydrolase_4"/>
    <property type="match status" value="1"/>
</dbReference>
<dbReference type="PANTHER" id="PTHR43248">
    <property type="entry name" value="2-SUCCINYL-6-HYDROXY-2,4-CYCLOHEXADIENE-1-CARBOXYLATE SYNTHASE"/>
    <property type="match status" value="1"/>
</dbReference>
<dbReference type="Gene3D" id="3.40.50.1820">
    <property type="entry name" value="alpha/beta hydrolase"/>
    <property type="match status" value="1"/>
</dbReference>
<keyword evidence="6" id="KW-1185">Reference proteome</keyword>
<evidence type="ECO:0000256" key="3">
    <source>
        <dbReference type="SAM" id="SignalP"/>
    </source>
</evidence>
<evidence type="ECO:0000313" key="5">
    <source>
        <dbReference type="EMBL" id="NRN71126.1"/>
    </source>
</evidence>
<proteinExistence type="inferred from homology"/>
<dbReference type="EMBL" id="JAAATY010000052">
    <property type="protein sequence ID" value="NRN71126.1"/>
    <property type="molecule type" value="Genomic_DNA"/>
</dbReference>
<dbReference type="PANTHER" id="PTHR43248:SF25">
    <property type="entry name" value="AB HYDROLASE-1 DOMAIN-CONTAINING PROTEIN-RELATED"/>
    <property type="match status" value="1"/>
</dbReference>
<dbReference type="InterPro" id="IPR029058">
    <property type="entry name" value="AB_hydrolase_fold"/>
</dbReference>
<dbReference type="InterPro" id="IPR013595">
    <property type="entry name" value="Pept_S33_TAP-like_C"/>
</dbReference>
<feature type="chain" id="PRO_5045303411" evidence="3">
    <location>
        <begin position="29"/>
        <end position="465"/>
    </location>
</feature>
<protein>
    <submittedName>
        <fullName evidence="5">Pimeloyl-ACP methyl ester carboxylesterase</fullName>
    </submittedName>
</protein>
<organism evidence="5 6">
    <name type="scientific">Kibdelosporangium persicum</name>
    <dbReference type="NCBI Taxonomy" id="2698649"/>
    <lineage>
        <taxon>Bacteria</taxon>
        <taxon>Bacillati</taxon>
        <taxon>Actinomycetota</taxon>
        <taxon>Actinomycetes</taxon>
        <taxon>Pseudonocardiales</taxon>
        <taxon>Pseudonocardiaceae</taxon>
        <taxon>Kibdelosporangium</taxon>
    </lineage>
</organism>
<keyword evidence="3" id="KW-0732">Signal</keyword>
<comment type="similarity">
    <text evidence="1">Belongs to the peptidase S33 family.</text>
</comment>
<accession>A0ABX2FI79</accession>
<feature type="signal peptide" evidence="3">
    <location>
        <begin position="1"/>
        <end position="28"/>
    </location>
</feature>
<comment type="caution">
    <text evidence="5">The sequence shown here is derived from an EMBL/GenBank/DDBJ whole genome shotgun (WGS) entry which is preliminary data.</text>
</comment>
<evidence type="ECO:0000256" key="2">
    <source>
        <dbReference type="ARBA" id="ARBA00022801"/>
    </source>
</evidence>
<dbReference type="SUPFAM" id="SSF53474">
    <property type="entry name" value="alpha/beta-Hydrolases"/>
    <property type="match status" value="1"/>
</dbReference>
<name>A0ABX2FI79_9PSEU</name>
<sequence length="465" mass="50500">MRKILKVVAGVLCLATVFGGMASTPAAATPNLSFSDCGDGLQCGELSVPVDWDRPGGARSTLALAKLPALDAARKRGVLLVNLGGPQAQISAFRLPVFQGKVAELRQWFDVVIFDPRGFEASGGISCPLPAPAEADYVFPDQASFDAHAKQNDRFGRSCAEDPLAGNLNARQVAHDLETVRTALGERKLNYFGNSYGTVYGQVYAELFPRRVGRMYLDSVMDHTNPSLHDWLAHRARATEDTLHRFAAWCTRDAGCALHGQDVLSIWDELVARAEQQPIPGGGTTVSATQLVARADVRSEQRWPAFATALAEAYAGDATKLAVKPTFPPDPGVMRLAMCADFPYPDDYRAVKAVENALRTVAPRLGWRQAWIFAMNCSRLPDNGTFPPYRPHFRGLPPILVANGEQDDNTPPEWGRHLAAQLPGARYLTANGDHALYLDGNPCVRAHTHRYLTTGQLPPSTASCA</sequence>
<evidence type="ECO:0000313" key="6">
    <source>
        <dbReference type="Proteomes" id="UP000763557"/>
    </source>
</evidence>
<evidence type="ECO:0000259" key="4">
    <source>
        <dbReference type="Pfam" id="PF08386"/>
    </source>
</evidence>
<dbReference type="InterPro" id="IPR051601">
    <property type="entry name" value="Serine_prot/Carboxylest_S33"/>
</dbReference>
<dbReference type="Proteomes" id="UP000763557">
    <property type="component" value="Unassembled WGS sequence"/>
</dbReference>
<keyword evidence="2" id="KW-0378">Hydrolase</keyword>
<reference evidence="5 6" key="1">
    <citation type="submission" date="2020-01" db="EMBL/GenBank/DDBJ databases">
        <title>Kibdelosporangium persica a novel Actinomycetes from a hot desert in Iran.</title>
        <authorList>
            <person name="Safaei N."/>
            <person name="Zaburannyi N."/>
            <person name="Mueller R."/>
            <person name="Wink J."/>
        </authorList>
    </citation>
    <scope>NUCLEOTIDE SEQUENCE [LARGE SCALE GENOMIC DNA]</scope>
    <source>
        <strain evidence="5 6">4NS15</strain>
    </source>
</reference>
<feature type="domain" description="Peptidase S33 tripeptidyl aminopeptidase-like C-terminal" evidence="4">
    <location>
        <begin position="369"/>
        <end position="464"/>
    </location>
</feature>